<gene>
    <name evidence="1" type="ORF">UY48_C0002G0049</name>
</gene>
<dbReference type="EMBL" id="LCQD01000002">
    <property type="protein sequence ID" value="KKW13358.1"/>
    <property type="molecule type" value="Genomic_DNA"/>
</dbReference>
<accession>A0A0G1W3S5</accession>
<dbReference type="Proteomes" id="UP000034588">
    <property type="component" value="Unassembled WGS sequence"/>
</dbReference>
<organism evidence="1 2">
    <name type="scientific">Candidatus Gottesmanbacteria bacterium GW2011_GWB1_49_7</name>
    <dbReference type="NCBI Taxonomy" id="1618448"/>
    <lineage>
        <taxon>Bacteria</taxon>
        <taxon>Candidatus Gottesmaniibacteriota</taxon>
    </lineage>
</organism>
<protein>
    <submittedName>
        <fullName evidence="1">Uncharacterized protein</fullName>
    </submittedName>
</protein>
<sequence>MKDQWKEWGEVQLAWALHEWGPPGMTPEKLVEEVEAATTAANLPHYAAAVVALKLGTQPSGRELSREERFSAVALAMFLGRAFLSERDNGIRIYSLMPLETHSWAIGAALEFG</sequence>
<name>A0A0G1W3S5_9BACT</name>
<comment type="caution">
    <text evidence="1">The sequence shown here is derived from an EMBL/GenBank/DDBJ whole genome shotgun (WGS) entry which is preliminary data.</text>
</comment>
<proteinExistence type="predicted"/>
<dbReference type="AlphaFoldDB" id="A0A0G1W3S5"/>
<evidence type="ECO:0000313" key="2">
    <source>
        <dbReference type="Proteomes" id="UP000034588"/>
    </source>
</evidence>
<evidence type="ECO:0000313" key="1">
    <source>
        <dbReference type="EMBL" id="KKW13358.1"/>
    </source>
</evidence>
<reference evidence="1 2" key="1">
    <citation type="journal article" date="2015" name="Nature">
        <title>rRNA introns, odd ribosomes, and small enigmatic genomes across a large radiation of phyla.</title>
        <authorList>
            <person name="Brown C.T."/>
            <person name="Hug L.A."/>
            <person name="Thomas B.C."/>
            <person name="Sharon I."/>
            <person name="Castelle C.J."/>
            <person name="Singh A."/>
            <person name="Wilkins M.J."/>
            <person name="Williams K.H."/>
            <person name="Banfield J.F."/>
        </authorList>
    </citation>
    <scope>NUCLEOTIDE SEQUENCE [LARGE SCALE GENOMIC DNA]</scope>
</reference>